<feature type="domain" description="Endonuclease/exonuclease/phosphatase" evidence="2">
    <location>
        <begin position="62"/>
        <end position="267"/>
    </location>
</feature>
<keyword evidence="3" id="KW-0540">Nuclease</keyword>
<dbReference type="NCBIfam" id="NF003842">
    <property type="entry name" value="PRK05421.1-4"/>
    <property type="match status" value="1"/>
</dbReference>
<accession>A0ABT3TAP2</accession>
<dbReference type="NCBIfam" id="NF003840">
    <property type="entry name" value="PRK05421.1-2"/>
    <property type="match status" value="1"/>
</dbReference>
<dbReference type="GO" id="GO:0004519">
    <property type="term" value="F:endonuclease activity"/>
    <property type="evidence" value="ECO:0007669"/>
    <property type="project" value="UniProtKB-KW"/>
</dbReference>
<reference evidence="3" key="1">
    <citation type="submission" date="2019-02" db="EMBL/GenBank/DDBJ databases">
        <authorList>
            <person name="Li S.-H."/>
        </authorList>
    </citation>
    <scope>NUCLEOTIDE SEQUENCE</scope>
    <source>
        <strain evidence="3">IMCC14734</strain>
    </source>
</reference>
<keyword evidence="3" id="KW-0255">Endonuclease</keyword>
<name>A0ABT3TAP2_9GAMM</name>
<organism evidence="3 4">
    <name type="scientific">Candidatus Litorirhabdus singularis</name>
    <dbReference type="NCBI Taxonomy" id="2518993"/>
    <lineage>
        <taxon>Bacteria</taxon>
        <taxon>Pseudomonadati</taxon>
        <taxon>Pseudomonadota</taxon>
        <taxon>Gammaproteobacteria</taxon>
        <taxon>Cellvibrionales</taxon>
        <taxon>Halieaceae</taxon>
        <taxon>Candidatus Litorirhabdus</taxon>
    </lineage>
</organism>
<evidence type="ECO:0000256" key="1">
    <source>
        <dbReference type="SAM" id="SignalP"/>
    </source>
</evidence>
<gene>
    <name evidence="3" type="ORF">EYC98_00545</name>
</gene>
<proteinExistence type="predicted"/>
<dbReference type="InterPro" id="IPR005135">
    <property type="entry name" value="Endo/exonuclease/phosphatase"/>
</dbReference>
<keyword evidence="4" id="KW-1185">Reference proteome</keyword>
<dbReference type="SUPFAM" id="SSF56219">
    <property type="entry name" value="DNase I-like"/>
    <property type="match status" value="1"/>
</dbReference>
<comment type="caution">
    <text evidence="3">The sequence shown here is derived from an EMBL/GenBank/DDBJ whole genome shotgun (WGS) entry which is preliminary data.</text>
</comment>
<dbReference type="InterPro" id="IPR036691">
    <property type="entry name" value="Endo/exonu/phosph_ase_sf"/>
</dbReference>
<dbReference type="Pfam" id="PF03372">
    <property type="entry name" value="Exo_endo_phos"/>
    <property type="match status" value="1"/>
</dbReference>
<keyword evidence="1" id="KW-0732">Signal</keyword>
<dbReference type="EMBL" id="SHNN01000001">
    <property type="protein sequence ID" value="MCX2979347.1"/>
    <property type="molecule type" value="Genomic_DNA"/>
</dbReference>
<evidence type="ECO:0000313" key="4">
    <source>
        <dbReference type="Proteomes" id="UP001143362"/>
    </source>
</evidence>
<dbReference type="Gene3D" id="3.60.10.10">
    <property type="entry name" value="Endonuclease/exonuclease/phosphatase"/>
    <property type="match status" value="1"/>
</dbReference>
<dbReference type="Proteomes" id="UP001143362">
    <property type="component" value="Unassembled WGS sequence"/>
</dbReference>
<dbReference type="RefSeq" id="WP_279243349.1">
    <property type="nucleotide sequence ID" value="NZ_SHNN01000001.1"/>
</dbReference>
<sequence length="278" mass="30395">MYRTFKIFGLLSLAIMASSTGLFRSASAEALAPLAVCDLRDQQPAAAMAQPSMDGSQIRLANWNIQKASQQGWRHDLRLLGEDIDLLLLQEAVLERELETTIDNADLHAVFAPGYATDDERTGVMTLSRTPPISECLLSHQEPWLLTPKATGISTYRISGSTQPLLVINLHAVNFTFGTSALDQQLSDATGVIRQHQGPVIFSGDFNTWSAARLLLLTSLMEQLGLAALDYNDDQRKLVFGLPLDHIFVRGLRVVSSGTRAVTSSDHNPIFATFAVDS</sequence>
<feature type="chain" id="PRO_5046350269" evidence="1">
    <location>
        <begin position="29"/>
        <end position="278"/>
    </location>
</feature>
<keyword evidence="3" id="KW-0378">Hydrolase</keyword>
<feature type="signal peptide" evidence="1">
    <location>
        <begin position="1"/>
        <end position="28"/>
    </location>
</feature>
<protein>
    <submittedName>
        <fullName evidence="3">Endonuclease/exonuclease/phosphatase family protein</fullName>
    </submittedName>
</protein>
<evidence type="ECO:0000313" key="3">
    <source>
        <dbReference type="EMBL" id="MCX2979347.1"/>
    </source>
</evidence>
<evidence type="ECO:0000259" key="2">
    <source>
        <dbReference type="Pfam" id="PF03372"/>
    </source>
</evidence>